<keyword evidence="4" id="KW-1185">Reference proteome</keyword>
<evidence type="ECO:0000313" key="3">
    <source>
        <dbReference type="EMBL" id="KAF2683466.1"/>
    </source>
</evidence>
<protein>
    <recommendedName>
        <fullName evidence="2">NADP-dependent oxidoreductase domain-containing protein</fullName>
    </recommendedName>
</protein>
<sequence length="170" mass="18440">MSGCQGGCLSRHGHRIVGVVRRRPASHEGAKKKLEVDVNASRGYYTCSEDDIKVCEVLERLAVANEATLQDIALAYLFHQSTYVFPIVGIQTIEHVTSLPTATHIELSKEDIAGTHGAAPFNPLFPNILLFGQGYKTKLTATDQTHLPNVNVDRCTTETASLHATLVATA</sequence>
<dbReference type="SUPFAM" id="SSF51430">
    <property type="entry name" value="NAD(P)-linked oxidoreductase"/>
    <property type="match status" value="1"/>
</dbReference>
<reference evidence="3" key="1">
    <citation type="journal article" date="2020" name="Stud. Mycol.">
        <title>101 Dothideomycetes genomes: a test case for predicting lifestyles and emergence of pathogens.</title>
        <authorList>
            <person name="Haridas S."/>
            <person name="Albert R."/>
            <person name="Binder M."/>
            <person name="Bloem J."/>
            <person name="Labutti K."/>
            <person name="Salamov A."/>
            <person name="Andreopoulos B."/>
            <person name="Baker S."/>
            <person name="Barry K."/>
            <person name="Bills G."/>
            <person name="Bluhm B."/>
            <person name="Cannon C."/>
            <person name="Castanera R."/>
            <person name="Culley D."/>
            <person name="Daum C."/>
            <person name="Ezra D."/>
            <person name="Gonzalez J."/>
            <person name="Henrissat B."/>
            <person name="Kuo A."/>
            <person name="Liang C."/>
            <person name="Lipzen A."/>
            <person name="Lutzoni F."/>
            <person name="Magnuson J."/>
            <person name="Mondo S."/>
            <person name="Nolan M."/>
            <person name="Ohm R."/>
            <person name="Pangilinan J."/>
            <person name="Park H.-J."/>
            <person name="Ramirez L."/>
            <person name="Alfaro M."/>
            <person name="Sun H."/>
            <person name="Tritt A."/>
            <person name="Yoshinaga Y."/>
            <person name="Zwiers L.-H."/>
            <person name="Turgeon B."/>
            <person name="Goodwin S."/>
            <person name="Spatafora J."/>
            <person name="Crous P."/>
            <person name="Grigoriev I."/>
        </authorList>
    </citation>
    <scope>NUCLEOTIDE SEQUENCE</scope>
    <source>
        <strain evidence="3">CBS 122367</strain>
    </source>
</reference>
<dbReference type="Pfam" id="PF00248">
    <property type="entry name" value="Aldo_ket_red"/>
    <property type="match status" value="1"/>
</dbReference>
<evidence type="ECO:0000259" key="2">
    <source>
        <dbReference type="Pfam" id="PF00248"/>
    </source>
</evidence>
<organism evidence="3 4">
    <name type="scientific">Lentithecium fluviatile CBS 122367</name>
    <dbReference type="NCBI Taxonomy" id="1168545"/>
    <lineage>
        <taxon>Eukaryota</taxon>
        <taxon>Fungi</taxon>
        <taxon>Dikarya</taxon>
        <taxon>Ascomycota</taxon>
        <taxon>Pezizomycotina</taxon>
        <taxon>Dothideomycetes</taxon>
        <taxon>Pleosporomycetidae</taxon>
        <taxon>Pleosporales</taxon>
        <taxon>Massarineae</taxon>
        <taxon>Lentitheciaceae</taxon>
        <taxon>Lentithecium</taxon>
    </lineage>
</organism>
<accession>A0A6G1IYX1</accession>
<dbReference type="Gene3D" id="3.20.20.100">
    <property type="entry name" value="NADP-dependent oxidoreductase domain"/>
    <property type="match status" value="1"/>
</dbReference>
<dbReference type="EMBL" id="MU005584">
    <property type="protein sequence ID" value="KAF2683466.1"/>
    <property type="molecule type" value="Genomic_DNA"/>
</dbReference>
<dbReference type="OrthoDB" id="48988at2759"/>
<dbReference type="AlphaFoldDB" id="A0A6G1IYX1"/>
<gene>
    <name evidence="3" type="ORF">K458DRAFT_405002</name>
</gene>
<keyword evidence="1" id="KW-0560">Oxidoreductase</keyword>
<feature type="domain" description="NADP-dependent oxidoreductase" evidence="2">
    <location>
        <begin position="36"/>
        <end position="113"/>
    </location>
</feature>
<evidence type="ECO:0000256" key="1">
    <source>
        <dbReference type="ARBA" id="ARBA00023002"/>
    </source>
</evidence>
<dbReference type="InterPro" id="IPR023210">
    <property type="entry name" value="NADP_OxRdtase_dom"/>
</dbReference>
<evidence type="ECO:0000313" key="4">
    <source>
        <dbReference type="Proteomes" id="UP000799291"/>
    </source>
</evidence>
<proteinExistence type="predicted"/>
<dbReference type="Proteomes" id="UP000799291">
    <property type="component" value="Unassembled WGS sequence"/>
</dbReference>
<dbReference type="GO" id="GO:0016491">
    <property type="term" value="F:oxidoreductase activity"/>
    <property type="evidence" value="ECO:0007669"/>
    <property type="project" value="UniProtKB-KW"/>
</dbReference>
<name>A0A6G1IYX1_9PLEO</name>
<dbReference type="InterPro" id="IPR036812">
    <property type="entry name" value="NAD(P)_OxRdtase_dom_sf"/>
</dbReference>